<evidence type="ECO:0000256" key="4">
    <source>
        <dbReference type="ARBA" id="ARBA00022525"/>
    </source>
</evidence>
<organism evidence="7 8">
    <name type="scientific">Erythranthe guttata</name>
    <name type="common">Yellow monkey flower</name>
    <name type="synonym">Mimulus guttatus</name>
    <dbReference type="NCBI Taxonomy" id="4155"/>
    <lineage>
        <taxon>Eukaryota</taxon>
        <taxon>Viridiplantae</taxon>
        <taxon>Streptophyta</taxon>
        <taxon>Embryophyta</taxon>
        <taxon>Tracheophyta</taxon>
        <taxon>Spermatophyta</taxon>
        <taxon>Magnoliopsida</taxon>
        <taxon>eudicotyledons</taxon>
        <taxon>Gunneridae</taxon>
        <taxon>Pentapetalae</taxon>
        <taxon>asterids</taxon>
        <taxon>lamiids</taxon>
        <taxon>Lamiales</taxon>
        <taxon>Phrymaceae</taxon>
        <taxon>Erythranthe</taxon>
    </lineage>
</organism>
<dbReference type="GO" id="GO:0060320">
    <property type="term" value="P:rejection of self pollen"/>
    <property type="evidence" value="ECO:0007669"/>
    <property type="project" value="UniProtKB-KW"/>
</dbReference>
<reference evidence="7 8" key="1">
    <citation type="journal article" date="2013" name="Proc. Natl. Acad. Sci. U.S.A.">
        <title>Fine-scale variation in meiotic recombination in Mimulus inferred from population shotgun sequencing.</title>
        <authorList>
            <person name="Hellsten U."/>
            <person name="Wright K.M."/>
            <person name="Jenkins J."/>
            <person name="Shu S."/>
            <person name="Yuan Y."/>
            <person name="Wessler S.R."/>
            <person name="Schmutz J."/>
            <person name="Willis J.H."/>
            <person name="Rokhsar D.S."/>
        </authorList>
    </citation>
    <scope>NUCLEOTIDE SEQUENCE [LARGE SCALE GENOMIC DNA]</scope>
    <source>
        <strain evidence="8">cv. DUN x IM62</strain>
    </source>
</reference>
<accession>A0A022QBL5</accession>
<dbReference type="Proteomes" id="UP000030748">
    <property type="component" value="Unassembled WGS sequence"/>
</dbReference>
<keyword evidence="3 6" id="KW-0713">Self-incompatibility</keyword>
<dbReference type="PANTHER" id="PTHR31232">
    <property type="match status" value="1"/>
</dbReference>
<evidence type="ECO:0000256" key="5">
    <source>
        <dbReference type="ARBA" id="ARBA00022729"/>
    </source>
</evidence>
<gene>
    <name evidence="7" type="ORF">MIMGU_mgv1a026437mg</name>
</gene>
<comment type="subcellular location">
    <subcellularLocation>
        <location evidence="1 6">Secreted</location>
    </subcellularLocation>
</comment>
<keyword evidence="8" id="KW-1185">Reference proteome</keyword>
<evidence type="ECO:0000313" key="8">
    <source>
        <dbReference type="Proteomes" id="UP000030748"/>
    </source>
</evidence>
<evidence type="ECO:0000256" key="6">
    <source>
        <dbReference type="RuleBase" id="RU367044"/>
    </source>
</evidence>
<sequence length="93" mass="11144">LTFHCTFSETDLGNHTIRPLTNWNWTFCENRISNTVLYCIFWWGSKHQVFQVYNSKWGKRECGSGLCRWIAKFDGFYLSDGKYTPVKKYDWLT</sequence>
<dbReference type="Pfam" id="PF05938">
    <property type="entry name" value="Self-incomp_S1"/>
    <property type="match status" value="1"/>
</dbReference>
<name>A0A022QBL5_ERYGU</name>
<evidence type="ECO:0000256" key="3">
    <source>
        <dbReference type="ARBA" id="ARBA00022471"/>
    </source>
</evidence>
<keyword evidence="5" id="KW-0732">Signal</keyword>
<feature type="non-terminal residue" evidence="7">
    <location>
        <position position="1"/>
    </location>
</feature>
<evidence type="ECO:0000313" key="7">
    <source>
        <dbReference type="EMBL" id="EYU25356.1"/>
    </source>
</evidence>
<proteinExistence type="inferred from homology"/>
<keyword evidence="4 6" id="KW-0964">Secreted</keyword>
<dbReference type="InterPro" id="IPR010264">
    <property type="entry name" value="Self-incomp_S1"/>
</dbReference>
<protein>
    <recommendedName>
        <fullName evidence="6">S-protein homolog</fullName>
    </recommendedName>
</protein>
<dbReference type="PANTHER" id="PTHR31232:SF172">
    <property type="entry name" value="S-PROTEIN HOMOLOG"/>
    <property type="match status" value="1"/>
</dbReference>
<dbReference type="EMBL" id="KI632002">
    <property type="protein sequence ID" value="EYU25356.1"/>
    <property type="molecule type" value="Genomic_DNA"/>
</dbReference>
<evidence type="ECO:0000256" key="2">
    <source>
        <dbReference type="ARBA" id="ARBA00005581"/>
    </source>
</evidence>
<evidence type="ECO:0000256" key="1">
    <source>
        <dbReference type="ARBA" id="ARBA00004613"/>
    </source>
</evidence>
<comment type="similarity">
    <text evidence="2 6">Belongs to the plant self-incompatibility (S1) protein family.</text>
</comment>
<dbReference type="AlphaFoldDB" id="A0A022QBL5"/>
<dbReference type="GO" id="GO:0005576">
    <property type="term" value="C:extracellular region"/>
    <property type="evidence" value="ECO:0007669"/>
    <property type="project" value="UniProtKB-SubCell"/>
</dbReference>